<dbReference type="EMBL" id="LN899824">
    <property type="protein sequence ID" value="CUV29253.1"/>
    <property type="molecule type" value="Genomic_DNA"/>
</dbReference>
<evidence type="ECO:0000313" key="8">
    <source>
        <dbReference type="EMBL" id="CUV55917.1"/>
    </source>
</evidence>
<reference evidence="2" key="2">
    <citation type="submission" date="2018-01" db="EMBL/GenBank/DDBJ databases">
        <title>Ralstonia pseudosolanacearum P824 infects blueberry.</title>
        <authorList>
            <person name="Bocsanczy A.M."/>
            <person name="Norman D.J."/>
        </authorList>
    </citation>
    <scope>NUCLEOTIDE SEQUENCE</scope>
    <source>
        <strain evidence="2">P824</strain>
    </source>
</reference>
<dbReference type="Pfam" id="PF04964">
    <property type="entry name" value="Flp_Fap"/>
    <property type="match status" value="1"/>
</dbReference>
<dbReference type="EMBL" id="LN899825">
    <property type="protein sequence ID" value="CUV33489.1"/>
    <property type="molecule type" value="Genomic_DNA"/>
</dbReference>
<evidence type="ECO:0000256" key="1">
    <source>
        <dbReference type="SAM" id="Phobius"/>
    </source>
</evidence>
<organism evidence="5">
    <name type="scientific">Ralstonia solanacearum</name>
    <name type="common">Pseudomonas solanacearum</name>
    <dbReference type="NCBI Taxonomy" id="305"/>
    <lineage>
        <taxon>Bacteria</taxon>
        <taxon>Pseudomonadati</taxon>
        <taxon>Pseudomonadota</taxon>
        <taxon>Betaproteobacteria</taxon>
        <taxon>Burkholderiales</taxon>
        <taxon>Burkholderiaceae</taxon>
        <taxon>Ralstonia</taxon>
        <taxon>Ralstonia solanacearum species complex</taxon>
    </lineage>
</organism>
<dbReference type="EMBL" id="LN899822">
    <property type="protein sequence ID" value="CUV63048.1"/>
    <property type="molecule type" value="Genomic_DNA"/>
</dbReference>
<keyword evidence="1" id="KW-1133">Transmembrane helix</keyword>
<evidence type="ECO:0000313" key="3">
    <source>
        <dbReference type="EMBL" id="CUV19324.1"/>
    </source>
</evidence>
<dbReference type="EMBL" id="LN899823">
    <property type="protein sequence ID" value="CUV24599.1"/>
    <property type="molecule type" value="Genomic_DNA"/>
</dbReference>
<keyword evidence="1" id="KW-0472">Membrane</keyword>
<evidence type="ECO:0000313" key="2">
    <source>
        <dbReference type="EMBL" id="AYA49231.1"/>
    </source>
</evidence>
<evidence type="ECO:0000313" key="7">
    <source>
        <dbReference type="EMBL" id="CUV39053.1"/>
    </source>
</evidence>
<dbReference type="AlphaFoldDB" id="A0A0K1ZT04"/>
<reference evidence="11" key="3">
    <citation type="submission" date="2018-01" db="EMBL/GenBank/DDBJ databases">
        <title>Raltonia solanacearum P824 infects blueberry.</title>
        <authorList>
            <person name="Bocsanczy A.M."/>
            <person name="Norman D.J."/>
        </authorList>
    </citation>
    <scope>NUCLEOTIDE SEQUENCE [LARGE SCALE GENOMIC DNA]</scope>
    <source>
        <strain evidence="11">P824</strain>
    </source>
</reference>
<gene>
    <name evidence="10" type="ORF">LH706_25020</name>
    <name evidence="3" type="ORF">PSS4_v1_990053</name>
    <name evidence="9" type="ORF">RD1301_v1_3060025</name>
    <name evidence="2" type="ORF">RSP824_22945</name>
    <name evidence="4" type="ORF">RUN1744_v1_660055</name>
    <name evidence="5" type="ORF">RUN1985_v1_300020</name>
    <name evidence="8" type="ORF">RUN215_v1_590052</name>
    <name evidence="6" type="ORF">TD1301_v1_440011</name>
    <name evidence="7" type="ORF">TF3108_v1_230008</name>
</gene>
<geneLocation type="plasmid" evidence="10 12">
    <name>p1</name>
</geneLocation>
<evidence type="ECO:0000313" key="9">
    <source>
        <dbReference type="EMBL" id="CUV63048.1"/>
    </source>
</evidence>
<reference evidence="5" key="1">
    <citation type="submission" date="2015-10" db="EMBL/GenBank/DDBJ databases">
        <authorList>
            <person name="Gilbert D.G."/>
        </authorList>
    </citation>
    <scope>NUCLEOTIDE SEQUENCE</scope>
    <source>
        <strain evidence="5">Phyl III-seqv23</strain>
    </source>
</reference>
<evidence type="ECO:0000313" key="6">
    <source>
        <dbReference type="EMBL" id="CUV33489.1"/>
    </source>
</evidence>
<sequence length="58" mass="5924">MKHAILQFLRDEQGATAIEYGLLAGLIAAVIAGTVTTLGTEIKTAFGNVCTAIKGSAC</sequence>
<dbReference type="PATRIC" id="fig|305.118.peg.4845"/>
<protein>
    <submittedName>
        <fullName evidence="2">Flp family type IVb pilin</fullName>
    </submittedName>
    <submittedName>
        <fullName evidence="5">Putative pilin protein</fullName>
    </submittedName>
</protein>
<dbReference type="EMBL" id="LN899826">
    <property type="protein sequence ID" value="CUV39053.1"/>
    <property type="molecule type" value="Genomic_DNA"/>
</dbReference>
<dbReference type="Proteomes" id="UP000262427">
    <property type="component" value="Chromosome MP"/>
</dbReference>
<keyword evidence="10" id="KW-0614">Plasmid</keyword>
<evidence type="ECO:0000313" key="4">
    <source>
        <dbReference type="EMBL" id="CUV24599.1"/>
    </source>
</evidence>
<name>A0A0K1ZT04_RALSL</name>
<evidence type="ECO:0000313" key="10">
    <source>
        <dbReference type="EMBL" id="UZF17230.1"/>
    </source>
</evidence>
<reference evidence="10" key="4">
    <citation type="submission" date="2021-10" db="EMBL/GenBank/DDBJ databases">
        <title>Complete genome sequences of five Ralstonia solancearum strains isolated from sunflower.</title>
        <authorList>
            <person name="She X."/>
            <person name="He Z."/>
        </authorList>
    </citation>
    <scope>NUCLEOTIDE SEQUENCE</scope>
    <source>
        <strain evidence="10">RS638</strain>
        <plasmid evidence="10">p1</plasmid>
    </source>
</reference>
<dbReference type="InterPro" id="IPR007047">
    <property type="entry name" value="Flp_Fap"/>
</dbReference>
<dbReference type="EMBL" id="LN899820">
    <property type="protein sequence ID" value="CUV55917.1"/>
    <property type="molecule type" value="Genomic_DNA"/>
</dbReference>
<proteinExistence type="predicted"/>
<evidence type="ECO:0000313" key="5">
    <source>
        <dbReference type="EMBL" id="CUV29253.1"/>
    </source>
</evidence>
<feature type="transmembrane region" description="Helical" evidence="1">
    <location>
        <begin position="20"/>
        <end position="38"/>
    </location>
</feature>
<keyword evidence="1" id="KW-0812">Transmembrane</keyword>
<dbReference type="EMBL" id="CP085044">
    <property type="protein sequence ID" value="UZF17230.1"/>
    <property type="molecule type" value="Genomic_DNA"/>
</dbReference>
<evidence type="ECO:0000313" key="11">
    <source>
        <dbReference type="Proteomes" id="UP000262427"/>
    </source>
</evidence>
<dbReference type="EMBL" id="LN899821">
    <property type="protein sequence ID" value="CUV19324.1"/>
    <property type="molecule type" value="Genomic_DNA"/>
</dbReference>
<dbReference type="EMBL" id="CP025742">
    <property type="protein sequence ID" value="AYA49231.1"/>
    <property type="molecule type" value="Genomic_DNA"/>
</dbReference>
<accession>A0A0K1ZT04</accession>
<evidence type="ECO:0000313" key="12">
    <source>
        <dbReference type="Proteomes" id="UP001164049"/>
    </source>
</evidence>